<keyword evidence="3" id="KW-1185">Reference proteome</keyword>
<sequence length="152" mass="16536">MMKFQNWRKKVTSILGAVCVCISLGSTALAVDFKIEAQTGGILYGLYPQIGASSVINAYWDATSAYAVTDGEYAYLGAILFVYAPGQVEESRPITVKFKTYTDQQGQRYLNLVSATDDAGHDEASYLLEHDGGLLVSLYTHIAKQTGMAAYL</sequence>
<dbReference type="Proteomes" id="UP000003195">
    <property type="component" value="Unassembled WGS sequence"/>
</dbReference>
<organism evidence="2 3">
    <name type="scientific">Megasphaera micronuciformis F0359</name>
    <dbReference type="NCBI Taxonomy" id="706434"/>
    <lineage>
        <taxon>Bacteria</taxon>
        <taxon>Bacillati</taxon>
        <taxon>Bacillota</taxon>
        <taxon>Negativicutes</taxon>
        <taxon>Veillonellales</taxon>
        <taxon>Veillonellaceae</taxon>
        <taxon>Megasphaera</taxon>
    </lineage>
</organism>
<dbReference type="RefSeq" id="WP_006941159.1">
    <property type="nucleotide sequence ID" value="NZ_GL538184.1"/>
</dbReference>
<dbReference type="HOGENOM" id="CLU_1720149_0_0_9"/>
<accession>E2ZA75</accession>
<gene>
    <name evidence="2" type="ORF">HMPREF9429_00335</name>
</gene>
<evidence type="ECO:0000256" key="1">
    <source>
        <dbReference type="SAM" id="SignalP"/>
    </source>
</evidence>
<evidence type="ECO:0000313" key="2">
    <source>
        <dbReference type="EMBL" id="EFQ04837.1"/>
    </source>
</evidence>
<protein>
    <submittedName>
        <fullName evidence="2">Uncharacterized protein</fullName>
    </submittedName>
</protein>
<feature type="signal peptide" evidence="1">
    <location>
        <begin position="1"/>
        <end position="30"/>
    </location>
</feature>
<evidence type="ECO:0000313" key="3">
    <source>
        <dbReference type="Proteomes" id="UP000003195"/>
    </source>
</evidence>
<reference evidence="2 3" key="1">
    <citation type="submission" date="2010-08" db="EMBL/GenBank/DDBJ databases">
        <authorList>
            <person name="Weinstock G."/>
            <person name="Sodergren E."/>
            <person name="Clifton S."/>
            <person name="Fulton L."/>
            <person name="Fulton B."/>
            <person name="Courtney L."/>
            <person name="Fronick C."/>
            <person name="Harrison M."/>
            <person name="Strong C."/>
            <person name="Farmer C."/>
            <person name="Delahaunty K."/>
            <person name="Markovic C."/>
            <person name="Hall O."/>
            <person name="Minx P."/>
            <person name="Tomlinson C."/>
            <person name="Mitreva M."/>
            <person name="Hou S."/>
            <person name="Chen J."/>
            <person name="Wollam A."/>
            <person name="Pepin K.H."/>
            <person name="Johnson M."/>
            <person name="Bhonagiri V."/>
            <person name="Zhang X."/>
            <person name="Suruliraj S."/>
            <person name="Warren W."/>
            <person name="Chinwalla A."/>
            <person name="Mardis E.R."/>
            <person name="Wilson R.K."/>
        </authorList>
    </citation>
    <scope>NUCLEOTIDE SEQUENCE [LARGE SCALE GENOMIC DNA]</scope>
    <source>
        <strain evidence="2 3">F0359</strain>
    </source>
</reference>
<comment type="caution">
    <text evidence="2">The sequence shown here is derived from an EMBL/GenBank/DDBJ whole genome shotgun (WGS) entry which is preliminary data.</text>
</comment>
<feature type="chain" id="PRO_5003166494" evidence="1">
    <location>
        <begin position="31"/>
        <end position="152"/>
    </location>
</feature>
<keyword evidence="1" id="KW-0732">Signal</keyword>
<proteinExistence type="predicted"/>
<name>E2ZA75_9FIRM</name>
<dbReference type="EMBL" id="AECS01000010">
    <property type="protein sequence ID" value="EFQ04837.1"/>
    <property type="molecule type" value="Genomic_DNA"/>
</dbReference>
<dbReference type="AlphaFoldDB" id="E2ZA75"/>